<dbReference type="WBParaSite" id="Hba_08795">
    <property type="protein sequence ID" value="Hba_08795"/>
    <property type="gene ID" value="Hba_08795"/>
</dbReference>
<evidence type="ECO:0000313" key="3">
    <source>
        <dbReference type="WBParaSite" id="Hba_08795"/>
    </source>
</evidence>
<dbReference type="Proteomes" id="UP000095283">
    <property type="component" value="Unplaced"/>
</dbReference>
<reference evidence="3" key="1">
    <citation type="submission" date="2016-11" db="UniProtKB">
        <authorList>
            <consortium name="WormBaseParasite"/>
        </authorList>
    </citation>
    <scope>IDENTIFICATION</scope>
</reference>
<name>A0A1I7WUH3_HETBA</name>
<feature type="signal peptide" evidence="1">
    <location>
        <begin position="1"/>
        <end position="17"/>
    </location>
</feature>
<organism evidence="2 3">
    <name type="scientific">Heterorhabditis bacteriophora</name>
    <name type="common">Entomopathogenic nematode worm</name>
    <dbReference type="NCBI Taxonomy" id="37862"/>
    <lineage>
        <taxon>Eukaryota</taxon>
        <taxon>Metazoa</taxon>
        <taxon>Ecdysozoa</taxon>
        <taxon>Nematoda</taxon>
        <taxon>Chromadorea</taxon>
        <taxon>Rhabditida</taxon>
        <taxon>Rhabditina</taxon>
        <taxon>Rhabditomorpha</taxon>
        <taxon>Strongyloidea</taxon>
        <taxon>Heterorhabditidae</taxon>
        <taxon>Heterorhabditis</taxon>
    </lineage>
</organism>
<keyword evidence="2" id="KW-1185">Reference proteome</keyword>
<accession>A0A1I7WUH3</accession>
<feature type="chain" id="PRO_5009310880" evidence="1">
    <location>
        <begin position="18"/>
        <end position="67"/>
    </location>
</feature>
<protein>
    <submittedName>
        <fullName evidence="3">Secreted protein</fullName>
    </submittedName>
</protein>
<sequence>MWRLFLVVGATLSQSPATTPTAADILAQSIEGKSSLEWRGYYKREHSLVKPYQSNYYSFCIHNVKFI</sequence>
<dbReference type="AlphaFoldDB" id="A0A1I7WUH3"/>
<evidence type="ECO:0000256" key="1">
    <source>
        <dbReference type="SAM" id="SignalP"/>
    </source>
</evidence>
<proteinExistence type="predicted"/>
<evidence type="ECO:0000313" key="2">
    <source>
        <dbReference type="Proteomes" id="UP000095283"/>
    </source>
</evidence>
<keyword evidence="1" id="KW-0732">Signal</keyword>